<reference evidence="2 4" key="1">
    <citation type="submission" date="2017-12" db="EMBL/GenBank/DDBJ databases">
        <title>Genomic Encyclopedia of Type Strains, Phase III (KMG-III): the genomes of soil and plant-associated and newly described type strains.</title>
        <authorList>
            <person name="Whitman W."/>
        </authorList>
    </citation>
    <scope>NUCLEOTIDE SEQUENCE [LARGE SCALE GENOMIC DNA]</scope>
    <source>
        <strain evidence="2 4">IP-10</strain>
    </source>
</reference>
<reference evidence="3 5" key="2">
    <citation type="submission" date="2018-10" db="EMBL/GenBank/DDBJ databases">
        <title>Genomic Encyclopedia of Archaeal and Bacterial Type Strains, Phase II (KMG-II): from individual species to whole genera.</title>
        <authorList>
            <person name="Goeker M."/>
        </authorList>
    </citation>
    <scope>NUCLEOTIDE SEQUENCE [LARGE SCALE GENOMIC DNA]</scope>
    <source>
        <strain evidence="3 5">DSM 21886</strain>
    </source>
</reference>
<dbReference type="AlphaFoldDB" id="A0A497TXS2"/>
<gene>
    <name evidence="2" type="ORF">B0G92_2708</name>
    <name evidence="3" type="ORF">CLV50_2718</name>
</gene>
<keyword evidence="4" id="KW-1185">Reference proteome</keyword>
<evidence type="ECO:0000313" key="5">
    <source>
        <dbReference type="Proteomes" id="UP000275027"/>
    </source>
</evidence>
<proteinExistence type="predicted"/>
<name>A0A497TXS2_9FLAO</name>
<dbReference type="RefSeq" id="WP_101472577.1">
    <property type="nucleotide sequence ID" value="NZ_PJND01000009.1"/>
</dbReference>
<dbReference type="EMBL" id="RCCB01000013">
    <property type="protein sequence ID" value="RLJ24001.1"/>
    <property type="molecule type" value="Genomic_DNA"/>
</dbReference>
<dbReference type="EMBL" id="PJND01000009">
    <property type="protein sequence ID" value="PKW20558.1"/>
    <property type="molecule type" value="Genomic_DNA"/>
</dbReference>
<accession>A0A497TXS2</accession>
<feature type="transmembrane region" description="Helical" evidence="1">
    <location>
        <begin position="112"/>
        <end position="131"/>
    </location>
</feature>
<protein>
    <submittedName>
        <fullName evidence="3">Uncharacterized protein</fullName>
    </submittedName>
</protein>
<dbReference type="Proteomes" id="UP000275027">
    <property type="component" value="Unassembled WGS sequence"/>
</dbReference>
<keyword evidence="1" id="KW-0472">Membrane</keyword>
<keyword evidence="1" id="KW-1133">Transmembrane helix</keyword>
<keyword evidence="1" id="KW-0812">Transmembrane</keyword>
<evidence type="ECO:0000256" key="1">
    <source>
        <dbReference type="SAM" id="Phobius"/>
    </source>
</evidence>
<organism evidence="3 5">
    <name type="scientific">Flavobacterium lindanitolerans</name>
    <dbReference type="NCBI Taxonomy" id="428988"/>
    <lineage>
        <taxon>Bacteria</taxon>
        <taxon>Pseudomonadati</taxon>
        <taxon>Bacteroidota</taxon>
        <taxon>Flavobacteriia</taxon>
        <taxon>Flavobacteriales</taxon>
        <taxon>Flavobacteriaceae</taxon>
        <taxon>Flavobacterium</taxon>
    </lineage>
</organism>
<comment type="caution">
    <text evidence="3">The sequence shown here is derived from an EMBL/GenBank/DDBJ whole genome shotgun (WGS) entry which is preliminary data.</text>
</comment>
<evidence type="ECO:0000313" key="3">
    <source>
        <dbReference type="EMBL" id="RLJ24001.1"/>
    </source>
</evidence>
<evidence type="ECO:0000313" key="4">
    <source>
        <dbReference type="Proteomes" id="UP000233767"/>
    </source>
</evidence>
<evidence type="ECO:0000313" key="2">
    <source>
        <dbReference type="EMBL" id="PKW20558.1"/>
    </source>
</evidence>
<dbReference type="Proteomes" id="UP000233767">
    <property type="component" value="Unassembled WGS sequence"/>
</dbReference>
<sequence>MTELDFFQLLKQEVLVTYQKQYPYFQGNWKSFSSQDIQNLIELVEEKTRQGISEKWIYTHLKAETNSKLPRKDMLDILSQFSGCSGWDEFVFTNREVVIGQKENHSQKNKRHFVVIGFLAVLMVAILFFAYSGKKQTQKLQLKNEFTNDTIQAKEVKAYTIEDDKKIEIPIRNSEIEVALKDENAKVVIQSPYYKKQEIKVNKTSEKTEILLQPDDYAMMLKAFMKSDIKDWETRKIQLNKILSDNLEVIVMLKNDLGAEYFNKNEFSEKLIIPTESVKRMQILEIKNNNEGKIEFIRIKQ</sequence>